<sequence length="601" mass="67813">MPSTTTPMSLTDFNARLSTTNKAVKPLELTVIHLKHLKTLVDSALATITIITSHGAANVAPNYSDHMKVAIHVLLTKIELKHNTNTVTSLTPANTTSYVQATLHPPTRPKAKCLHPDGNLCKNCIAGMEWTRASNLIVHAQPPYTVMQLVQECTADIIMLANMNMISVPTPIVELDSLWTGVVIYNVESLALYKAGSISGEAFWRDIHDHSGLCQGAIKDVWVLCSPSVKYQTWDSCYTLLFPLYHSAVSQHLVPLPWYPIPRSGPLSIHYVSIQPQDTIFPLISALPEEAYQSTVDSTVNQEARDIGKEGIHILATKYTRGPAEITSPGPISLPDDDSDNKAFQYHPHLPTLSEYEAFDPIVYTNRPPSPPTGFRELANVAAARAAVAWREFNTLQIQEQSERAIANLAHSLTLTIGIPIHAPTIICETMGPAQPLHPEDCHLTGEWRQQIIERLRWLSIHNQQEYAKQAWAFEEHTCISYQENWSQWPCYYYWPDSNYTPHPLEATECLAYGEEYSHNWDEYQESQITCRGQDIPLSEHDREYWRNICDRPGDPASIGSRIHENLHQSLYRPYLGHDLEDVEDGMPMEGIRYIREGAYY</sequence>
<dbReference type="Proteomes" id="UP000218334">
    <property type="component" value="Unassembled WGS sequence"/>
</dbReference>
<evidence type="ECO:0000313" key="1">
    <source>
        <dbReference type="EMBL" id="PBK63563.1"/>
    </source>
</evidence>
<gene>
    <name evidence="1" type="ORF">ARMSODRAFT_979716</name>
</gene>
<evidence type="ECO:0000313" key="2">
    <source>
        <dbReference type="Proteomes" id="UP000218334"/>
    </source>
</evidence>
<dbReference type="EMBL" id="KZ293457">
    <property type="protein sequence ID" value="PBK63563.1"/>
    <property type="molecule type" value="Genomic_DNA"/>
</dbReference>
<protein>
    <submittedName>
        <fullName evidence="1">Uncharacterized protein</fullName>
    </submittedName>
</protein>
<organism evidence="1 2">
    <name type="scientific">Armillaria solidipes</name>
    <dbReference type="NCBI Taxonomy" id="1076256"/>
    <lineage>
        <taxon>Eukaryota</taxon>
        <taxon>Fungi</taxon>
        <taxon>Dikarya</taxon>
        <taxon>Basidiomycota</taxon>
        <taxon>Agaricomycotina</taxon>
        <taxon>Agaricomycetes</taxon>
        <taxon>Agaricomycetidae</taxon>
        <taxon>Agaricales</taxon>
        <taxon>Marasmiineae</taxon>
        <taxon>Physalacriaceae</taxon>
        <taxon>Armillaria</taxon>
    </lineage>
</organism>
<proteinExistence type="predicted"/>
<keyword evidence="2" id="KW-1185">Reference proteome</keyword>
<accession>A0A2H3BI82</accession>
<dbReference type="AlphaFoldDB" id="A0A2H3BI82"/>
<reference evidence="2" key="1">
    <citation type="journal article" date="2017" name="Nat. Ecol. Evol.">
        <title>Genome expansion and lineage-specific genetic innovations in the forest pathogenic fungi Armillaria.</title>
        <authorList>
            <person name="Sipos G."/>
            <person name="Prasanna A.N."/>
            <person name="Walter M.C."/>
            <person name="O'Connor E."/>
            <person name="Balint B."/>
            <person name="Krizsan K."/>
            <person name="Kiss B."/>
            <person name="Hess J."/>
            <person name="Varga T."/>
            <person name="Slot J."/>
            <person name="Riley R."/>
            <person name="Boka B."/>
            <person name="Rigling D."/>
            <person name="Barry K."/>
            <person name="Lee J."/>
            <person name="Mihaltcheva S."/>
            <person name="LaButti K."/>
            <person name="Lipzen A."/>
            <person name="Waldron R."/>
            <person name="Moloney N.M."/>
            <person name="Sperisen C."/>
            <person name="Kredics L."/>
            <person name="Vagvoelgyi C."/>
            <person name="Patrignani A."/>
            <person name="Fitzpatrick D."/>
            <person name="Nagy I."/>
            <person name="Doyle S."/>
            <person name="Anderson J.B."/>
            <person name="Grigoriev I.V."/>
            <person name="Gueldener U."/>
            <person name="Muensterkoetter M."/>
            <person name="Nagy L.G."/>
        </authorList>
    </citation>
    <scope>NUCLEOTIDE SEQUENCE [LARGE SCALE GENOMIC DNA]</scope>
    <source>
        <strain evidence="2">28-4</strain>
    </source>
</reference>
<name>A0A2H3BI82_9AGAR</name>